<evidence type="ECO:0000256" key="1">
    <source>
        <dbReference type="ARBA" id="ARBA00023115"/>
    </source>
</evidence>
<keyword evidence="1" id="KW-0620">Polyamine biosynthesis</keyword>
<gene>
    <name evidence="3" type="ORF">GCM10010971_08720</name>
</gene>
<dbReference type="InterPro" id="IPR036259">
    <property type="entry name" value="MFS_trans_sf"/>
</dbReference>
<dbReference type="PANTHER" id="PTHR43317">
    <property type="entry name" value="THERMOSPERMINE SYNTHASE ACAULIS5"/>
    <property type="match status" value="1"/>
</dbReference>
<evidence type="ECO:0000313" key="4">
    <source>
        <dbReference type="Proteomes" id="UP000621859"/>
    </source>
</evidence>
<proteinExistence type="predicted"/>
<name>A0ABQ2PIC2_9NEIS</name>
<dbReference type="SUPFAM" id="SSF103473">
    <property type="entry name" value="MFS general substrate transporter"/>
    <property type="match status" value="1"/>
</dbReference>
<keyword evidence="2" id="KW-0812">Transmembrane</keyword>
<dbReference type="PANTHER" id="PTHR43317:SF1">
    <property type="entry name" value="THERMOSPERMINE SYNTHASE ACAULIS5"/>
    <property type="match status" value="1"/>
</dbReference>
<feature type="transmembrane region" description="Helical" evidence="2">
    <location>
        <begin position="347"/>
        <end position="368"/>
    </location>
</feature>
<reference evidence="4" key="1">
    <citation type="journal article" date="2019" name="Int. J. Syst. Evol. Microbiol.">
        <title>The Global Catalogue of Microorganisms (GCM) 10K type strain sequencing project: providing services to taxonomists for standard genome sequencing and annotation.</title>
        <authorList>
            <consortium name="The Broad Institute Genomics Platform"/>
            <consortium name="The Broad Institute Genome Sequencing Center for Infectious Disease"/>
            <person name="Wu L."/>
            <person name="Ma J."/>
        </authorList>
    </citation>
    <scope>NUCLEOTIDE SEQUENCE [LARGE SCALE GENOMIC DNA]</scope>
    <source>
        <strain evidence="4">CGMCC 1.8860</strain>
    </source>
</reference>
<protein>
    <recommendedName>
        <fullName evidence="5">Spermidine synthase</fullName>
    </recommendedName>
</protein>
<keyword evidence="2" id="KW-0472">Membrane</keyword>
<dbReference type="SUPFAM" id="SSF53335">
    <property type="entry name" value="S-adenosyl-L-methionine-dependent methyltransferases"/>
    <property type="match status" value="1"/>
</dbReference>
<feature type="transmembrane region" description="Helical" evidence="2">
    <location>
        <begin position="258"/>
        <end position="278"/>
    </location>
</feature>
<feature type="transmembrane region" description="Helical" evidence="2">
    <location>
        <begin position="20"/>
        <end position="40"/>
    </location>
</feature>
<accession>A0ABQ2PIC2</accession>
<dbReference type="InterPro" id="IPR029063">
    <property type="entry name" value="SAM-dependent_MTases_sf"/>
</dbReference>
<keyword evidence="4" id="KW-1185">Reference proteome</keyword>
<feature type="transmembrane region" description="Helical" evidence="2">
    <location>
        <begin position="405"/>
        <end position="425"/>
    </location>
</feature>
<dbReference type="Proteomes" id="UP000621859">
    <property type="component" value="Unassembled WGS sequence"/>
</dbReference>
<dbReference type="EMBL" id="BMLY01000001">
    <property type="protein sequence ID" value="GGP25053.1"/>
    <property type="molecule type" value="Genomic_DNA"/>
</dbReference>
<feature type="transmembrane region" description="Helical" evidence="2">
    <location>
        <begin position="380"/>
        <end position="399"/>
    </location>
</feature>
<feature type="transmembrane region" description="Helical" evidence="2">
    <location>
        <begin position="163"/>
        <end position="186"/>
    </location>
</feature>
<keyword evidence="2" id="KW-1133">Transmembrane helix</keyword>
<feature type="transmembrane region" description="Helical" evidence="2">
    <location>
        <begin position="192"/>
        <end position="215"/>
    </location>
</feature>
<feature type="transmembrane region" description="Helical" evidence="2">
    <location>
        <begin position="227"/>
        <end position="246"/>
    </location>
</feature>
<feature type="transmembrane region" description="Helical" evidence="2">
    <location>
        <begin position="121"/>
        <end position="142"/>
    </location>
</feature>
<feature type="transmembrane region" description="Helical" evidence="2">
    <location>
        <begin position="432"/>
        <end position="450"/>
    </location>
</feature>
<dbReference type="Gene3D" id="3.40.50.150">
    <property type="entry name" value="Vaccinia Virus protein VP39"/>
    <property type="match status" value="1"/>
</dbReference>
<evidence type="ECO:0008006" key="5">
    <source>
        <dbReference type="Google" id="ProtNLM"/>
    </source>
</evidence>
<sequence>MQSAGKPVAPAATRVAPARWAHAGLLFASGASALIYQVIWVKQLGLIVGVDVYAVTTAISAFFLGLALGGWWFGRRADRSSRPLQLYGLLEGATALTGLGGSVLLAHAAPWFAVAQSHVSGLAWVPLFILIGLPATFMGGTLPTLLRARAPGAEHIGQAGGMLYTANTLGAAVGALCTTFLLIPALGLQGTFLLAATINILLALAGFLLATDVPVKAVIAAARPVRLAVLLYAVAGGIALGYEIVWTQSIVQFMSTRTFAFSIVLVIYLCGLLAGSALQARRADRMRDPWGVFGILIALAGLCALLQAALLGNWLIAGQTWLADVVRDAGGSGLVAMCARFVLAGGYMVLLPTLLLGAAFPVVLRLATNPGHIGGDTGRVLALNTAGGILGTALTGFVLVPTLGLVRTLWLLALAACGTGLVAVWRQAGKPWRIAVGITSVATLITGLVLPPDHYAQLLAQARGGTLVRWEETPAGTVAVLQQGQGDQLFRRLYIQGVSNSGDTMASLRYMRLQALLPLIIHQGEPKSAMVIALGTGITAGALTQYPGLTQRLTAELLPAVVRAVPSFKGNYDVSHNPAMHIVVRDGRQELLRNPQRYDLITLEPPPPSAAGVVNLYSQDFYELARDRLQPHGLFAQWLPLATQNDEDSRALVRSFLNAFPYASLWTTELHEMLLVGSMDPMPLNAASIIAHFNAPGVQRALSEVGVEAPEALLATWVTDRAGLEHYAGDIQPVTDDRPRIEYADWLRQGEFTRVLPELLALRSPIPLQGADADFAAAVASRQQSLMDFYSAGLAAYAGDQSTWQDALARAMRVEPENPYFRHF</sequence>
<organism evidence="3 4">
    <name type="scientific">Silvimonas amylolytica</name>
    <dbReference type="NCBI Taxonomy" id="449663"/>
    <lineage>
        <taxon>Bacteria</taxon>
        <taxon>Pseudomonadati</taxon>
        <taxon>Pseudomonadota</taxon>
        <taxon>Betaproteobacteria</taxon>
        <taxon>Neisseriales</taxon>
        <taxon>Chitinibacteraceae</taxon>
        <taxon>Silvimonas</taxon>
    </lineage>
</organism>
<dbReference type="NCBIfam" id="NF037959">
    <property type="entry name" value="MFS_SpdSyn"/>
    <property type="match status" value="2"/>
</dbReference>
<feature type="transmembrane region" description="Helical" evidence="2">
    <location>
        <begin position="290"/>
        <end position="316"/>
    </location>
</feature>
<evidence type="ECO:0000313" key="3">
    <source>
        <dbReference type="EMBL" id="GGP25053.1"/>
    </source>
</evidence>
<dbReference type="Gene3D" id="1.20.1250.20">
    <property type="entry name" value="MFS general substrate transporter like domains"/>
    <property type="match status" value="1"/>
</dbReference>
<comment type="caution">
    <text evidence="3">The sequence shown here is derived from an EMBL/GenBank/DDBJ whole genome shotgun (WGS) entry which is preliminary data.</text>
</comment>
<feature type="transmembrane region" description="Helical" evidence="2">
    <location>
        <begin position="86"/>
        <end position="109"/>
    </location>
</feature>
<feature type="transmembrane region" description="Helical" evidence="2">
    <location>
        <begin position="52"/>
        <end position="74"/>
    </location>
</feature>
<evidence type="ECO:0000256" key="2">
    <source>
        <dbReference type="SAM" id="Phobius"/>
    </source>
</evidence>